<organism evidence="1 2">
    <name type="scientific">Cohnella herbarum</name>
    <dbReference type="NCBI Taxonomy" id="2728023"/>
    <lineage>
        <taxon>Bacteria</taxon>
        <taxon>Bacillati</taxon>
        <taxon>Bacillota</taxon>
        <taxon>Bacilli</taxon>
        <taxon>Bacillales</taxon>
        <taxon>Paenibacillaceae</taxon>
        <taxon>Cohnella</taxon>
    </lineage>
</organism>
<proteinExistence type="predicted"/>
<protein>
    <submittedName>
        <fullName evidence="1">Uncharacterized protein</fullName>
    </submittedName>
</protein>
<dbReference type="EMBL" id="CP051680">
    <property type="protein sequence ID" value="QJD86814.1"/>
    <property type="molecule type" value="Genomic_DNA"/>
</dbReference>
<dbReference type="KEGG" id="cheb:HH215_29010"/>
<accession>A0A7Z2VPH9</accession>
<sequence>MANLITRGKFRPASIELIPLKTGSVRIGTRLTGFAASGNRLPGEGFVPKYRGKVSVSETIDCGCMRRKTVSKIVKQSIWQR</sequence>
<dbReference type="AlphaFoldDB" id="A0A7Z2VPH9"/>
<reference evidence="1 2" key="1">
    <citation type="submission" date="2020-04" db="EMBL/GenBank/DDBJ databases">
        <title>Genome sequencing of novel species.</title>
        <authorList>
            <person name="Heo J."/>
            <person name="Kim S.-J."/>
            <person name="Kim J.-S."/>
            <person name="Hong S.-B."/>
            <person name="Kwon S.-W."/>
        </authorList>
    </citation>
    <scope>NUCLEOTIDE SEQUENCE [LARGE SCALE GENOMIC DNA]</scope>
    <source>
        <strain evidence="1 2">MFER-1</strain>
    </source>
</reference>
<evidence type="ECO:0000313" key="2">
    <source>
        <dbReference type="Proteomes" id="UP000502248"/>
    </source>
</evidence>
<dbReference type="RefSeq" id="WP_169283060.1">
    <property type="nucleotide sequence ID" value="NZ_CP051680.1"/>
</dbReference>
<gene>
    <name evidence="1" type="ORF">HH215_29010</name>
</gene>
<dbReference type="Proteomes" id="UP000502248">
    <property type="component" value="Chromosome"/>
</dbReference>
<evidence type="ECO:0000313" key="1">
    <source>
        <dbReference type="EMBL" id="QJD86814.1"/>
    </source>
</evidence>
<name>A0A7Z2VPH9_9BACL</name>
<keyword evidence="2" id="KW-1185">Reference proteome</keyword>